<sequence>MKNEPRHRPLSVWMKKEPQGRPLRLKGCKRLQSLPELPPSIIRLEAHNWTLLPIASSSLTNFSPQEHGTSDDSLRRIKRRRAMFADNNFRIFYQDQRIPKWFTYQAKGASITFELDQPYDLCSKQDFDHIYMSFDRGGIMDAVKAYKLKYEGQRKSYNCNLKVNIEFYFCCCTFEWNQDHDWLPLILS</sequence>
<accession>A0ABU6XP73</accession>
<keyword evidence="2" id="KW-1185">Reference proteome</keyword>
<dbReference type="EMBL" id="JASCZI010212583">
    <property type="protein sequence ID" value="MED6199837.1"/>
    <property type="molecule type" value="Genomic_DNA"/>
</dbReference>
<organism evidence="1 2">
    <name type="scientific">Stylosanthes scabra</name>
    <dbReference type="NCBI Taxonomy" id="79078"/>
    <lineage>
        <taxon>Eukaryota</taxon>
        <taxon>Viridiplantae</taxon>
        <taxon>Streptophyta</taxon>
        <taxon>Embryophyta</taxon>
        <taxon>Tracheophyta</taxon>
        <taxon>Spermatophyta</taxon>
        <taxon>Magnoliopsida</taxon>
        <taxon>eudicotyledons</taxon>
        <taxon>Gunneridae</taxon>
        <taxon>Pentapetalae</taxon>
        <taxon>rosids</taxon>
        <taxon>fabids</taxon>
        <taxon>Fabales</taxon>
        <taxon>Fabaceae</taxon>
        <taxon>Papilionoideae</taxon>
        <taxon>50 kb inversion clade</taxon>
        <taxon>dalbergioids sensu lato</taxon>
        <taxon>Dalbergieae</taxon>
        <taxon>Pterocarpus clade</taxon>
        <taxon>Stylosanthes</taxon>
    </lineage>
</organism>
<protein>
    <submittedName>
        <fullName evidence="1">Uncharacterized protein</fullName>
    </submittedName>
</protein>
<evidence type="ECO:0000313" key="2">
    <source>
        <dbReference type="Proteomes" id="UP001341840"/>
    </source>
</evidence>
<evidence type="ECO:0000313" key="1">
    <source>
        <dbReference type="EMBL" id="MED6199837.1"/>
    </source>
</evidence>
<name>A0ABU6XP73_9FABA</name>
<comment type="caution">
    <text evidence="1">The sequence shown here is derived from an EMBL/GenBank/DDBJ whole genome shotgun (WGS) entry which is preliminary data.</text>
</comment>
<gene>
    <name evidence="1" type="ORF">PIB30_079616</name>
</gene>
<proteinExistence type="predicted"/>
<reference evidence="1 2" key="1">
    <citation type="journal article" date="2023" name="Plants (Basel)">
        <title>Bridging the Gap: Combining Genomics and Transcriptomics Approaches to Understand Stylosanthes scabra, an Orphan Legume from the Brazilian Caatinga.</title>
        <authorList>
            <person name="Ferreira-Neto J.R.C."/>
            <person name="da Silva M.D."/>
            <person name="Binneck E."/>
            <person name="de Melo N.F."/>
            <person name="da Silva R.H."/>
            <person name="de Melo A.L.T.M."/>
            <person name="Pandolfi V."/>
            <person name="Bustamante F.O."/>
            <person name="Brasileiro-Vidal A.C."/>
            <person name="Benko-Iseppon A.M."/>
        </authorList>
    </citation>
    <scope>NUCLEOTIDE SEQUENCE [LARGE SCALE GENOMIC DNA]</scope>
    <source>
        <tissue evidence="1">Leaves</tissue>
    </source>
</reference>
<dbReference type="Proteomes" id="UP001341840">
    <property type="component" value="Unassembled WGS sequence"/>
</dbReference>